<protein>
    <submittedName>
        <fullName evidence="1">Uncharacterized protein</fullName>
    </submittedName>
</protein>
<evidence type="ECO:0000313" key="1">
    <source>
        <dbReference type="EMBL" id="TWW66842.1"/>
    </source>
</evidence>
<name>A0A5C6NGZ4_9TELE</name>
<dbReference type="EMBL" id="RHFK02000013">
    <property type="protein sequence ID" value="TWW66842.1"/>
    <property type="molecule type" value="Genomic_DNA"/>
</dbReference>
<sequence length="98" mass="11099">MPLSVLCSRRAQRVAALQRHVLQLFREYSEALPAQLTQSLQFVMGLPQGLPLVGHAWNTSLERCLKQPLPSTPATTNSLSKCCRSWRGEERRGEERQP</sequence>
<dbReference type="AlphaFoldDB" id="A0A5C6NGZ4"/>
<comment type="caution">
    <text evidence="1">The sequence shown here is derived from an EMBL/GenBank/DDBJ whole genome shotgun (WGS) entry which is preliminary data.</text>
</comment>
<reference evidence="1 2" key="1">
    <citation type="submission" date="2019-04" db="EMBL/GenBank/DDBJ databases">
        <title>Chromosome genome assembly for Takifugu flavidus.</title>
        <authorList>
            <person name="Xiao S."/>
        </authorList>
    </citation>
    <scope>NUCLEOTIDE SEQUENCE [LARGE SCALE GENOMIC DNA]</scope>
    <source>
        <strain evidence="1">HTHZ2018</strain>
        <tissue evidence="1">Muscle</tissue>
    </source>
</reference>
<evidence type="ECO:0000313" key="2">
    <source>
        <dbReference type="Proteomes" id="UP000324091"/>
    </source>
</evidence>
<organism evidence="1 2">
    <name type="scientific">Takifugu flavidus</name>
    <name type="common">sansaifugu</name>
    <dbReference type="NCBI Taxonomy" id="433684"/>
    <lineage>
        <taxon>Eukaryota</taxon>
        <taxon>Metazoa</taxon>
        <taxon>Chordata</taxon>
        <taxon>Craniata</taxon>
        <taxon>Vertebrata</taxon>
        <taxon>Euteleostomi</taxon>
        <taxon>Actinopterygii</taxon>
        <taxon>Neopterygii</taxon>
        <taxon>Teleostei</taxon>
        <taxon>Neoteleostei</taxon>
        <taxon>Acanthomorphata</taxon>
        <taxon>Eupercaria</taxon>
        <taxon>Tetraodontiformes</taxon>
        <taxon>Tetradontoidea</taxon>
        <taxon>Tetraodontidae</taxon>
        <taxon>Takifugu</taxon>
    </lineage>
</organism>
<gene>
    <name evidence="1" type="ORF">D4764_20G0008740</name>
</gene>
<accession>A0A5C6NGZ4</accession>
<proteinExistence type="predicted"/>
<dbReference type="Proteomes" id="UP000324091">
    <property type="component" value="Chromosome 20"/>
</dbReference>
<keyword evidence="2" id="KW-1185">Reference proteome</keyword>